<evidence type="ECO:0000313" key="2">
    <source>
        <dbReference type="Proteomes" id="UP000031202"/>
    </source>
</evidence>
<accession>A0A0B4E194</accession>
<keyword evidence="1" id="KW-0418">Kinase</keyword>
<reference evidence="1 2" key="1">
    <citation type="submission" date="2014-12" db="EMBL/GenBank/DDBJ databases">
        <title>Genome sequencing of Microbacterium hominis TPW29.</title>
        <authorList>
            <person name="Tan P.W."/>
            <person name="Chan K.-G."/>
        </authorList>
    </citation>
    <scope>NUCLEOTIDE SEQUENCE [LARGE SCALE GENOMIC DNA]</scope>
    <source>
        <strain evidence="1 2">TPW29</strain>
    </source>
</reference>
<sequence length="138" mass="14827">MARVVLMGSSDAAVELTGAALAARLRARYIDGDELRPPARRRRRRAETTPAASDAEIWLDALRLVLVEAAAVVVTTGPLTRAARDAVRARVRDVVFVELVGRESVGEPLTQDEAGFRVAAGADLQIVVDRVADLLTAR</sequence>
<keyword evidence="1" id="KW-0808">Transferase</keyword>
<dbReference type="Gene3D" id="3.40.50.300">
    <property type="entry name" value="P-loop containing nucleotide triphosphate hydrolases"/>
    <property type="match status" value="1"/>
</dbReference>
<protein>
    <submittedName>
        <fullName evidence="1">Shikimate kinase</fullName>
    </submittedName>
</protein>
<evidence type="ECO:0000313" key="1">
    <source>
        <dbReference type="EMBL" id="KIC60323.1"/>
    </source>
</evidence>
<gene>
    <name evidence="1" type="ORF">RM52_02275</name>
</gene>
<dbReference type="InterPro" id="IPR027417">
    <property type="entry name" value="P-loop_NTPase"/>
</dbReference>
<dbReference type="Proteomes" id="UP000031202">
    <property type="component" value="Unassembled WGS sequence"/>
</dbReference>
<dbReference type="GO" id="GO:0016301">
    <property type="term" value="F:kinase activity"/>
    <property type="evidence" value="ECO:0007669"/>
    <property type="project" value="UniProtKB-KW"/>
</dbReference>
<name>A0A0B4E194_9MICO</name>
<organism evidence="1 2">
    <name type="scientific">Microbacterium hominis</name>
    <dbReference type="NCBI Taxonomy" id="162426"/>
    <lineage>
        <taxon>Bacteria</taxon>
        <taxon>Bacillati</taxon>
        <taxon>Actinomycetota</taxon>
        <taxon>Actinomycetes</taxon>
        <taxon>Micrococcales</taxon>
        <taxon>Microbacteriaceae</taxon>
        <taxon>Microbacterium</taxon>
    </lineage>
</organism>
<dbReference type="AlphaFoldDB" id="A0A0B4E194"/>
<dbReference type="EMBL" id="JWSZ01000001">
    <property type="protein sequence ID" value="KIC60323.1"/>
    <property type="molecule type" value="Genomic_DNA"/>
</dbReference>
<comment type="caution">
    <text evidence="1">The sequence shown here is derived from an EMBL/GenBank/DDBJ whole genome shotgun (WGS) entry which is preliminary data.</text>
</comment>
<proteinExistence type="predicted"/>